<dbReference type="InterPro" id="IPR040684">
    <property type="entry name" value="HMUDK_hel"/>
</dbReference>
<evidence type="ECO:0000313" key="1">
    <source>
        <dbReference type="EMBL" id="GAK67076.1"/>
    </source>
</evidence>
<dbReference type="GO" id="GO:0006338">
    <property type="term" value="P:chromatin remodeling"/>
    <property type="evidence" value="ECO:0007669"/>
    <property type="project" value="UniProtKB-ARBA"/>
</dbReference>
<evidence type="ECO:0000313" key="2">
    <source>
        <dbReference type="Proteomes" id="UP000053758"/>
    </source>
</evidence>
<proteinExistence type="predicted"/>
<dbReference type="EMBL" id="DF830083">
    <property type="protein sequence ID" value="GAK67076.1"/>
    <property type="molecule type" value="Genomic_DNA"/>
</dbReference>
<dbReference type="PROSITE" id="PS50013">
    <property type="entry name" value="CHROMO_2"/>
    <property type="match status" value="1"/>
</dbReference>
<keyword evidence="2" id="KW-1185">Reference proteome</keyword>
<protein>
    <submittedName>
        <fullName evidence="1">Uncharacterized protein</fullName>
    </submittedName>
</protein>
<name>A0A081CK80_PSEA2</name>
<accession>A0A081CK80</accession>
<sequence length="578" mass="65091">MTDPTATAEPSLKRAHDDDDHQSPVPSSSHLEDASSSTNILSSEVDAQKRPRLPITTDDTKSESPSPGANEVTILPGLVLPLNEEVLRTFFQYSHDRHDVFLKRKEGKPQEEWTDDPVFKSTKFANVYRVLDRLTQYVLTRVVQDGPQQLEEVCFRVLLFRSFARISTYEVIRAALGGPPTLANFSPTAYENFLMPHISAGNPVYGSSYFIPAPREFRTKYPYQSTLRLVHLMMRTGLPRRLADLHHMRDAHALLTSFPSLGPFLAMQLLLDLNLSDHFDFSEEEFAACGPGSKQCLVDIFGKYVSGFELEAMRWIQKEQEHYWAKYGITDVPHLCPARKPGLNVVDIEHTLCEVFKYRRARGRMEAPPRNVRGSKRGRRGRGAARATPVAAYPARGIKQEDEDGLDGLDFERIRSNGSKTSGQEKVKSFVPTGDAVTGHLPAKWLVPRAPEEYERPPPVDRSEDVYEVSHIVAMTPTQSKCLVRWKGFGPDDDTWEYFDELVNGGAKEAVEEYLKWLRTVKDEIEAMLDEEKSNREALEKMPAASLMSSATKASPEPHGFGTRPALPFANMPLALPF</sequence>
<dbReference type="Pfam" id="PF18723">
    <property type="entry name" value="HMUDK_hel"/>
    <property type="match status" value="1"/>
</dbReference>
<dbReference type="AlphaFoldDB" id="A0A081CK80"/>
<dbReference type="InterPro" id="IPR000953">
    <property type="entry name" value="Chromo/chromo_shadow_dom"/>
</dbReference>
<dbReference type="Gene3D" id="2.40.50.40">
    <property type="match status" value="1"/>
</dbReference>
<dbReference type="HOGENOM" id="CLU_028984_0_0_1"/>
<dbReference type="Proteomes" id="UP000053758">
    <property type="component" value="Unassembled WGS sequence"/>
</dbReference>
<dbReference type="GeneID" id="26306078"/>
<dbReference type="RefSeq" id="XP_014654729.1">
    <property type="nucleotide sequence ID" value="XM_014799243.1"/>
</dbReference>
<dbReference type="SUPFAM" id="SSF54160">
    <property type="entry name" value="Chromo domain-like"/>
    <property type="match status" value="1"/>
</dbReference>
<gene>
    <name evidence="1" type="ORF">PAN0_016c5302</name>
</gene>
<reference evidence="2" key="1">
    <citation type="journal article" date="2014" name="Genome Announc.">
        <title>Draft Genome Sequence of the Yeast Pseudozyma antarctica Type Strain JCM10317, a Producer of the Glycolipid Biosurfactants, Mannosylerythritol Lipids.</title>
        <authorList>
            <person name="Saika A."/>
            <person name="Koike H."/>
            <person name="Hori T."/>
            <person name="Fukuoka T."/>
            <person name="Sato S."/>
            <person name="Habe H."/>
            <person name="Kitamoto D."/>
            <person name="Morita T."/>
        </authorList>
    </citation>
    <scope>NUCLEOTIDE SEQUENCE [LARGE SCALE GENOMIC DNA]</scope>
    <source>
        <strain evidence="2">JCM 10317</strain>
    </source>
</reference>
<organism evidence="1 2">
    <name type="scientific">Pseudozyma antarctica</name>
    <name type="common">Yeast</name>
    <name type="synonym">Candida antarctica</name>
    <dbReference type="NCBI Taxonomy" id="84753"/>
    <lineage>
        <taxon>Eukaryota</taxon>
        <taxon>Fungi</taxon>
        <taxon>Dikarya</taxon>
        <taxon>Basidiomycota</taxon>
        <taxon>Ustilaginomycotina</taxon>
        <taxon>Ustilaginomycetes</taxon>
        <taxon>Ustilaginales</taxon>
        <taxon>Ustilaginaceae</taxon>
        <taxon>Moesziomyces</taxon>
    </lineage>
</organism>
<dbReference type="CDD" id="cd00024">
    <property type="entry name" value="CD_CSD"/>
    <property type="match status" value="1"/>
</dbReference>
<dbReference type="OrthoDB" id="433924at2759"/>
<dbReference type="InterPro" id="IPR016197">
    <property type="entry name" value="Chromo-like_dom_sf"/>
</dbReference>